<accession>A0A4U9VW98</accession>
<evidence type="ECO:0000256" key="1">
    <source>
        <dbReference type="SAM" id="MobiDB-lite"/>
    </source>
</evidence>
<dbReference type="Gene3D" id="3.40.30.10">
    <property type="entry name" value="Glutaredoxin"/>
    <property type="match status" value="1"/>
</dbReference>
<dbReference type="EMBL" id="CABEEZ010000118">
    <property type="protein sequence ID" value="VTR47981.1"/>
    <property type="molecule type" value="Genomic_DNA"/>
</dbReference>
<evidence type="ECO:0000313" key="2">
    <source>
        <dbReference type="EMBL" id="VTR47981.1"/>
    </source>
</evidence>
<protein>
    <submittedName>
        <fullName evidence="2">Cytochrome c biogenesis protein CcmG</fullName>
    </submittedName>
</protein>
<feature type="region of interest" description="Disordered" evidence="1">
    <location>
        <begin position="63"/>
        <end position="84"/>
    </location>
</feature>
<gene>
    <name evidence="2" type="primary">dsbE</name>
    <name evidence="2" type="ORF">NCTC12965_05582</name>
</gene>
<name>A0A4U9VW98_SERFO</name>
<reference evidence="2" key="1">
    <citation type="submission" date="2019-05" db="EMBL/GenBank/DDBJ databases">
        <authorList>
            <consortium name="Pathogen Informatics"/>
        </authorList>
    </citation>
    <scope>NUCLEOTIDE SEQUENCE [LARGE SCALE GENOMIC DNA]</scope>
    <source>
        <strain evidence="2">NCTC12965</strain>
    </source>
</reference>
<sequence>MQLTRNAGGEDPTMLESALIGKPVPTFKLESLEHPGKTFDQAVLRTGKPILLNVVGDMVPHLSGGARVSEYSGGQRHPRSRAKL</sequence>
<organism evidence="2">
    <name type="scientific">Serratia fonticola</name>
    <dbReference type="NCBI Taxonomy" id="47917"/>
    <lineage>
        <taxon>Bacteria</taxon>
        <taxon>Pseudomonadati</taxon>
        <taxon>Pseudomonadota</taxon>
        <taxon>Gammaproteobacteria</taxon>
        <taxon>Enterobacterales</taxon>
        <taxon>Yersiniaceae</taxon>
        <taxon>Serratia</taxon>
    </lineage>
</organism>
<proteinExistence type="predicted"/>
<dbReference type="AlphaFoldDB" id="A0A4U9VW98"/>